<dbReference type="EMBL" id="CAJNOJ010000011">
    <property type="protein sequence ID" value="CAF0790602.1"/>
    <property type="molecule type" value="Genomic_DNA"/>
</dbReference>
<accession>A0A813S480</accession>
<dbReference type="Proteomes" id="UP000663828">
    <property type="component" value="Unassembled WGS sequence"/>
</dbReference>
<keyword evidence="1" id="KW-0472">Membrane</keyword>
<feature type="transmembrane region" description="Helical" evidence="1">
    <location>
        <begin position="264"/>
        <end position="287"/>
    </location>
</feature>
<feature type="transmembrane region" description="Helical" evidence="1">
    <location>
        <begin position="398"/>
        <end position="419"/>
    </location>
</feature>
<evidence type="ECO:0000313" key="2">
    <source>
        <dbReference type="EMBL" id="CAF0790602.1"/>
    </source>
</evidence>
<protein>
    <submittedName>
        <fullName evidence="2">Uncharacterized protein</fullName>
    </submittedName>
</protein>
<evidence type="ECO:0000313" key="5">
    <source>
        <dbReference type="Proteomes" id="UP000663852"/>
    </source>
</evidence>
<feature type="transmembrane region" description="Helical" evidence="1">
    <location>
        <begin position="475"/>
        <end position="497"/>
    </location>
</feature>
<evidence type="ECO:0000256" key="1">
    <source>
        <dbReference type="SAM" id="Phobius"/>
    </source>
</evidence>
<evidence type="ECO:0000313" key="3">
    <source>
        <dbReference type="EMBL" id="CAF1523189.1"/>
    </source>
</evidence>
<reference evidence="2" key="1">
    <citation type="submission" date="2021-02" db="EMBL/GenBank/DDBJ databases">
        <authorList>
            <person name="Nowell W R."/>
        </authorList>
    </citation>
    <scope>NUCLEOTIDE SEQUENCE</scope>
</reference>
<keyword evidence="1" id="KW-1133">Transmembrane helix</keyword>
<dbReference type="AlphaFoldDB" id="A0A813S480"/>
<feature type="transmembrane region" description="Helical" evidence="1">
    <location>
        <begin position="177"/>
        <end position="198"/>
    </location>
</feature>
<name>A0A813S480_ADIRI</name>
<evidence type="ECO:0000313" key="4">
    <source>
        <dbReference type="Proteomes" id="UP000663828"/>
    </source>
</evidence>
<proteinExistence type="predicted"/>
<feature type="transmembrane region" description="Helical" evidence="1">
    <location>
        <begin position="425"/>
        <end position="446"/>
    </location>
</feature>
<dbReference type="Proteomes" id="UP000663852">
    <property type="component" value="Unassembled WGS sequence"/>
</dbReference>
<organism evidence="2 5">
    <name type="scientific">Adineta ricciae</name>
    <name type="common">Rotifer</name>
    <dbReference type="NCBI Taxonomy" id="249248"/>
    <lineage>
        <taxon>Eukaryota</taxon>
        <taxon>Metazoa</taxon>
        <taxon>Spiralia</taxon>
        <taxon>Gnathifera</taxon>
        <taxon>Rotifera</taxon>
        <taxon>Eurotatoria</taxon>
        <taxon>Bdelloidea</taxon>
        <taxon>Adinetida</taxon>
        <taxon>Adinetidae</taxon>
        <taxon>Adineta</taxon>
    </lineage>
</organism>
<gene>
    <name evidence="2" type="ORF">EDS130_LOCUS4329</name>
    <name evidence="3" type="ORF">XAT740_LOCUS40933</name>
</gene>
<feature type="transmembrane region" description="Helical" evidence="1">
    <location>
        <begin position="509"/>
        <end position="530"/>
    </location>
</feature>
<keyword evidence="4" id="KW-1185">Reference proteome</keyword>
<keyword evidence="1" id="KW-0812">Transmembrane</keyword>
<dbReference type="OrthoDB" id="10039922at2759"/>
<dbReference type="EMBL" id="CAJNOR010004721">
    <property type="protein sequence ID" value="CAF1523189.1"/>
    <property type="molecule type" value="Genomic_DNA"/>
</dbReference>
<comment type="caution">
    <text evidence="2">The sequence shown here is derived from an EMBL/GenBank/DDBJ whole genome shotgun (WGS) entry which is preliminary data.</text>
</comment>
<feature type="transmembrane region" description="Helical" evidence="1">
    <location>
        <begin position="361"/>
        <end position="386"/>
    </location>
</feature>
<sequence>MMIRISTRFLSACPKCHLLVCQHTSLADLNFNPDQQQQSANGTNLYLFPSDVADIRYSWTTCGTESIESTHTLRNTEVIPFANESRVHSSSSSSATTLDPLHLEGVTSKLSIDLTKSLSYSTLYGPSSQIQHEDHASIKSHSRKSFSIFSFLILSFLFTNILDIVLIYIYYHTNSFYFFSFLSTIILCDLILWINHLLQYKTALSYFFLIPFMNRFYLLYELIDFLTLAFDKHERLHRSNSLSSTTLELQHDTTLIRCSRKQKLYYGLSVFYLIHAGLFSLINFYFWSNNFELSIQSSIHMNYFLPRWLSDDVLSPAESNALPVHSPTSYWQKFHLHESYLSHRIFSSNWTQIFFPTYIPIFIRLPSLSCYVFLNILYYIVINYCLLSTFLRFQQCSLIILPSIFSRLCSIVTRLYTILFLLRFGIWWLSIICLLLHLTFIFIFLFDQFKYQHKRNTIFLQMIFSFLTPNAIDHLAVQALISLENLLIFLSCLYFEIFSFDYNQTTLRLIIFLSILIAVQILAFIFDILSKNIVYRRKIRYLCE</sequence>
<feature type="transmembrane region" description="Helical" evidence="1">
    <location>
        <begin position="148"/>
        <end position="171"/>
    </location>
</feature>